<reference evidence="2" key="1">
    <citation type="journal article" date="2019" name="Int. J. Syst. Evol. Microbiol.">
        <title>The Global Catalogue of Microorganisms (GCM) 10K type strain sequencing project: providing services to taxonomists for standard genome sequencing and annotation.</title>
        <authorList>
            <consortium name="The Broad Institute Genomics Platform"/>
            <consortium name="The Broad Institute Genome Sequencing Center for Infectious Disease"/>
            <person name="Wu L."/>
            <person name="Ma J."/>
        </authorList>
    </citation>
    <scope>NUCLEOTIDE SEQUENCE [LARGE SCALE GENOMIC DNA]</scope>
    <source>
        <strain evidence="2">CGMCC 1.19062</strain>
    </source>
</reference>
<protein>
    <submittedName>
        <fullName evidence="1">DUF1465 family protein</fullName>
    </submittedName>
</protein>
<sequence length="145" mass="16480">MGTFYFSGTYDETMTLLVEARDYLAAKELGSRDPGHGPDAEGRLLANREAMRITSRLTQVMAWLLLQRAVHEGEVDYDEALKPENRLDGHGVCLVRSEVPLPPYLGRLLDRSYSLYARIDRLDKQMAGARPYARVKRREIRAVPS</sequence>
<dbReference type="RefSeq" id="WP_379876897.1">
    <property type="nucleotide sequence ID" value="NZ_JBHUIP010000012.1"/>
</dbReference>
<gene>
    <name evidence="1" type="ORF">ACFSM5_13210</name>
</gene>
<evidence type="ECO:0000313" key="1">
    <source>
        <dbReference type="EMBL" id="MFD2263854.1"/>
    </source>
</evidence>
<dbReference type="Pfam" id="PF07323">
    <property type="entry name" value="DUF1465"/>
    <property type="match status" value="1"/>
</dbReference>
<accession>A0ABW5DSE3</accession>
<dbReference type="InterPro" id="IPR010848">
    <property type="entry name" value="DUF1465"/>
</dbReference>
<name>A0ABW5DSE3_9PROT</name>
<dbReference type="EMBL" id="JBHUIP010000012">
    <property type="protein sequence ID" value="MFD2263854.1"/>
    <property type="molecule type" value="Genomic_DNA"/>
</dbReference>
<comment type="caution">
    <text evidence="1">The sequence shown here is derived from an EMBL/GenBank/DDBJ whole genome shotgun (WGS) entry which is preliminary data.</text>
</comment>
<dbReference type="Proteomes" id="UP001597295">
    <property type="component" value="Unassembled WGS sequence"/>
</dbReference>
<dbReference type="InterPro" id="IPR038301">
    <property type="entry name" value="AraC-like_sf"/>
</dbReference>
<evidence type="ECO:0000313" key="2">
    <source>
        <dbReference type="Proteomes" id="UP001597295"/>
    </source>
</evidence>
<proteinExistence type="predicted"/>
<dbReference type="Gene3D" id="1.10.8.930">
    <property type="entry name" value="Protein of unknown function DUF1465"/>
    <property type="match status" value="1"/>
</dbReference>
<keyword evidence="2" id="KW-1185">Reference proteome</keyword>
<organism evidence="1 2">
    <name type="scientific">Lacibacterium aquatile</name>
    <dbReference type="NCBI Taxonomy" id="1168082"/>
    <lineage>
        <taxon>Bacteria</taxon>
        <taxon>Pseudomonadati</taxon>
        <taxon>Pseudomonadota</taxon>
        <taxon>Alphaproteobacteria</taxon>
        <taxon>Rhodospirillales</taxon>
        <taxon>Rhodospirillaceae</taxon>
    </lineage>
</organism>